<protein>
    <submittedName>
        <fullName evidence="1">Uncharacterized protein</fullName>
    </submittedName>
</protein>
<dbReference type="STRING" id="401053.AciPR4_2760"/>
<proteinExistence type="predicted"/>
<dbReference type="EMBL" id="CP002467">
    <property type="protein sequence ID" value="ADV83533.1"/>
    <property type="molecule type" value="Genomic_DNA"/>
</dbReference>
<evidence type="ECO:0000313" key="2">
    <source>
        <dbReference type="Proteomes" id="UP000006844"/>
    </source>
</evidence>
<dbReference type="HOGENOM" id="CLU_1239640_0_0_0"/>
<dbReference type="Proteomes" id="UP000006844">
    <property type="component" value="Chromosome"/>
</dbReference>
<dbReference type="AlphaFoldDB" id="E8V2Q8"/>
<sequence>MHSFAHAAILTRMITNGPLFRNIKRSNDFRNFVVRGDWYFGQVPSYRSLLTGALFDVASEHHASIGHLLLSRRSSSAQALLRPLVETALRVMWIMKCSDSQIDAIKNKRGKRDGWLDLAHTITEIESQYRSEKFLKKYFPNTDFLDDLTHGGMGLAIGKLAVLLDLQKESFEKDANFCIFTADRTLVLMSLAYFTNVGNKVHTNALSAYYAAVFDEFEHASAV</sequence>
<dbReference type="RefSeq" id="WP_013569266.1">
    <property type="nucleotide sequence ID" value="NC_014963.1"/>
</dbReference>
<organism evidence="1 2">
    <name type="scientific">Terriglobus saanensis (strain ATCC BAA-1853 / DSM 23119 / SP1PR4)</name>
    <dbReference type="NCBI Taxonomy" id="401053"/>
    <lineage>
        <taxon>Bacteria</taxon>
        <taxon>Pseudomonadati</taxon>
        <taxon>Acidobacteriota</taxon>
        <taxon>Terriglobia</taxon>
        <taxon>Terriglobales</taxon>
        <taxon>Acidobacteriaceae</taxon>
        <taxon>Terriglobus</taxon>
    </lineage>
</organism>
<dbReference type="Pfam" id="PF22491">
    <property type="entry name" value="DUF6988"/>
    <property type="match status" value="1"/>
</dbReference>
<gene>
    <name evidence="1" type="ordered locus">AciPR4_2760</name>
</gene>
<reference evidence="1 2" key="1">
    <citation type="journal article" date="2012" name="Stand. Genomic Sci.">
        <title>Complete genome sequence of Terriglobus saanensis type strain SP1PR4(T), an Acidobacteria from tundra soil.</title>
        <authorList>
            <person name="Rawat S.R."/>
            <person name="Mannisto M.K."/>
            <person name="Starovoytov V."/>
            <person name="Goodwin L."/>
            <person name="Nolan M."/>
            <person name="Hauser L."/>
            <person name="Land M."/>
            <person name="Davenport K.W."/>
            <person name="Woyke T."/>
            <person name="Haggblom M.M."/>
        </authorList>
    </citation>
    <scope>NUCLEOTIDE SEQUENCE</scope>
    <source>
        <strain evidence="2">ATCC BAA-1853 / DSM 23119 / SP1PR4</strain>
    </source>
</reference>
<accession>E8V2Q8</accession>
<keyword evidence="2" id="KW-1185">Reference proteome</keyword>
<evidence type="ECO:0000313" key="1">
    <source>
        <dbReference type="EMBL" id="ADV83533.1"/>
    </source>
</evidence>
<dbReference type="InterPro" id="IPR054257">
    <property type="entry name" value="DUF6988"/>
</dbReference>
<name>E8V2Q8_TERSS</name>
<dbReference type="KEGG" id="tsa:AciPR4_2760"/>